<evidence type="ECO:0000259" key="6">
    <source>
        <dbReference type="Pfam" id="PF01443"/>
    </source>
</evidence>
<dbReference type="Pfam" id="PF03389">
    <property type="entry name" value="MobA_MobL"/>
    <property type="match status" value="1"/>
</dbReference>
<dbReference type="RefSeq" id="WP_127071451.1">
    <property type="nucleotide sequence ID" value="NZ_BMKB01000011.1"/>
</dbReference>
<dbReference type="Proteomes" id="UP000596977">
    <property type="component" value="Unassembled WGS sequence"/>
</dbReference>
<dbReference type="NCBIfam" id="NF041496">
    <property type="entry name" value="MobQ"/>
    <property type="match status" value="1"/>
</dbReference>
<feature type="domain" description="MobA/MobL protein" evidence="7">
    <location>
        <begin position="17"/>
        <end position="242"/>
    </location>
</feature>
<dbReference type="InterPro" id="IPR027351">
    <property type="entry name" value="(+)RNA_virus_helicase_core_dom"/>
</dbReference>
<feature type="region of interest" description="Disordered" evidence="5">
    <location>
        <begin position="1328"/>
        <end position="1355"/>
    </location>
</feature>
<gene>
    <name evidence="9" type="ORF">GCM10011499_38100</name>
</gene>
<dbReference type="Pfam" id="PF01443">
    <property type="entry name" value="Viral_helicase1"/>
    <property type="match status" value="1"/>
</dbReference>
<dbReference type="PANTHER" id="PTHR43788">
    <property type="entry name" value="DNA2/NAM7 HELICASE FAMILY MEMBER"/>
    <property type="match status" value="1"/>
</dbReference>
<dbReference type="InterPro" id="IPR041533">
    <property type="entry name" value="Bep_BID"/>
</dbReference>
<dbReference type="Gene3D" id="3.30.930.30">
    <property type="match status" value="1"/>
</dbReference>
<name>A0A916W3T0_9HYPH</name>
<dbReference type="CDD" id="cd17933">
    <property type="entry name" value="DEXSc_RecD-like"/>
    <property type="match status" value="1"/>
</dbReference>
<reference evidence="9 10" key="1">
    <citation type="journal article" date="2014" name="Int. J. Syst. Evol. Microbiol.">
        <title>Complete genome sequence of Corynebacterium casei LMG S-19264T (=DSM 44701T), isolated from a smear-ripened cheese.</title>
        <authorList>
            <consortium name="US DOE Joint Genome Institute (JGI-PGF)"/>
            <person name="Walter F."/>
            <person name="Albersmeier A."/>
            <person name="Kalinowski J."/>
            <person name="Ruckert C."/>
        </authorList>
    </citation>
    <scope>NUCLEOTIDE SEQUENCE [LARGE SCALE GENOMIC DNA]</scope>
    <source>
        <strain evidence="9 10">CGMCC 1.15896</strain>
    </source>
</reference>
<dbReference type="EMBL" id="BMKB01000011">
    <property type="protein sequence ID" value="GGA64065.1"/>
    <property type="molecule type" value="Genomic_DNA"/>
</dbReference>
<dbReference type="GO" id="GO:0003678">
    <property type="term" value="F:DNA helicase activity"/>
    <property type="evidence" value="ECO:0007669"/>
    <property type="project" value="UniProtKB-ARBA"/>
</dbReference>
<organism evidence="9 10">
    <name type="scientific">Pelagibacterium lentulum</name>
    <dbReference type="NCBI Taxonomy" id="2029865"/>
    <lineage>
        <taxon>Bacteria</taxon>
        <taxon>Pseudomonadati</taxon>
        <taxon>Pseudomonadota</taxon>
        <taxon>Alphaproteobacteria</taxon>
        <taxon>Hyphomicrobiales</taxon>
        <taxon>Devosiaceae</taxon>
        <taxon>Pelagibacterium</taxon>
    </lineage>
</organism>
<dbReference type="GO" id="GO:0005524">
    <property type="term" value="F:ATP binding"/>
    <property type="evidence" value="ECO:0007669"/>
    <property type="project" value="UniProtKB-KW"/>
</dbReference>
<dbReference type="OrthoDB" id="1826980at2"/>
<comment type="caution">
    <text evidence="9">The sequence shown here is derived from an EMBL/GenBank/DDBJ whole genome shotgun (WGS) entry which is preliminary data.</text>
</comment>
<keyword evidence="10" id="KW-1185">Reference proteome</keyword>
<feature type="domain" description="Bartonella effector protein BID" evidence="8">
    <location>
        <begin position="1115"/>
        <end position="1212"/>
    </location>
</feature>
<accession>A0A916W3T0</accession>
<keyword evidence="2" id="KW-0547">Nucleotide-binding</keyword>
<dbReference type="Gene3D" id="3.40.50.300">
    <property type="entry name" value="P-loop containing nucleotide triphosphate hydrolases"/>
    <property type="match status" value="2"/>
</dbReference>
<dbReference type="InterPro" id="IPR014136">
    <property type="entry name" value="TraA_Ti"/>
</dbReference>
<keyword evidence="4" id="KW-0184">Conjugation</keyword>
<evidence type="ECO:0000313" key="10">
    <source>
        <dbReference type="Proteomes" id="UP000596977"/>
    </source>
</evidence>
<evidence type="ECO:0000256" key="1">
    <source>
        <dbReference type="ARBA" id="ARBA00010873"/>
    </source>
</evidence>
<dbReference type="InterPro" id="IPR005053">
    <property type="entry name" value="MobA_MobL"/>
</dbReference>
<evidence type="ECO:0000256" key="2">
    <source>
        <dbReference type="ARBA" id="ARBA00022741"/>
    </source>
</evidence>
<keyword evidence="3" id="KW-0067">ATP-binding</keyword>
<evidence type="ECO:0000259" key="7">
    <source>
        <dbReference type="Pfam" id="PF03389"/>
    </source>
</evidence>
<dbReference type="CDD" id="cd18809">
    <property type="entry name" value="SF1_C_RecD"/>
    <property type="match status" value="1"/>
</dbReference>
<feature type="compositionally biased region" description="Basic and acidic residues" evidence="5">
    <location>
        <begin position="1331"/>
        <end position="1342"/>
    </location>
</feature>
<dbReference type="PANTHER" id="PTHR43788:SF6">
    <property type="entry name" value="DNA HELICASE B"/>
    <property type="match status" value="1"/>
</dbReference>
<dbReference type="Gene3D" id="2.30.30.940">
    <property type="match status" value="1"/>
</dbReference>
<dbReference type="InterPro" id="IPR050534">
    <property type="entry name" value="Coronavir_polyprotein_1ab"/>
</dbReference>
<comment type="similarity">
    <text evidence="1">Belongs to the MobA/MobL family.</text>
</comment>
<sequence>MAIYHFESQIISRGDGRSVVAAAAYRHAARMEFEREGRVADFSNKRHVAHAEFMAPEDAPEWLSSMMEDRSASEISEAFWNKVEHSEARRDAQLSKEFVLALPKELTKEQNIELVRDFVGQQMLARGMVADWVFHDVEVNPHVHIMTTLRPLTEEGFGAKKVPVLAKDGTPQRGKDGKIQYRLWAGDRSTLNDMRAAWAEVQNNHLAKHGIDARVDHRSYAEQGIELTPQGKVGVRTRNIAKEAQAEGREADLDRMALHEDLRRENAMRIARRPEIVIDAVSREKSVFDERDIARHLHRWIDDGQQFQNLLARIMASPELVMLAGEGVDFETGEVKPAQYATREMVRIEETMARQAAHLSTHGRFGAADHIRNEVLANHRQLSDEQRNAIELATGNERLALIVGRAGAGKTTMMKAAREIWEASGYRVVGGALAGKAAEGLQKEAGIESRTLASWVLQWERGKLHLDDKTVFVMDEAGMVSSRQMADFISAAAHAGAKIVLVGDADQLQPIEAGGAFRALSDQIGFAELSTIYRQREQWMRDASMALARGNVSDALAAYQDHGHIIEKATKDEALAAMVDDWVADYDPNRTTLMMAFMRKDVAALNALAREGLRDKGVIEEGHAFRTANGVRHFAAGDQIVFLENEGSLGVMNGMIGRVVAAERGKIVAQIGDPHSGDPRSGQGLRRVEIEQHIYNKIDHGYATTIHKSQGVTIDKVKVLASSMFDRHLTYVALTRHRDEVQLYAGADEFARSIRVDHAAGVTGEMIDAGQAQFREGEDVKPTPYVDLRDPSGIVHRLWGVSLPDAVADANARIGDTITLRRNGTEDVTVKVAVLDEETGEKRFEERLAERNVWTARVLEAGDPALKSVGADVLFGSRGRVDHTQGVTGELVETGELPFGNDPEAKATPYADVKSPDGTMHRLWGVALPTAIAGAGIEVGDTVMLRRDGTETVSVTVPVTDNATGKVRFEDRTVERNMWAAARLETVEERATRFEREPEKSALFGQLVARMSRPAGKATTLDFVGTKLYDQAVAYATRRGLKGARVMKAAALNHTRWLARQRERLAAASRKLAVFVERFGRDRSVSPQAAPALSRPWLRGRATWRLSIPQSVEAKMQSDAQLTIHWSQIQERMKNVYEKAQEAMASMGLEKALQGDQSAAEAIRDQLSRDPEAYGPLRGKTGMFASSAARAERDRAINNVPALRDQIGNYVRLRAEIGDLRTVELSRERDRQRIDVPAISAVGNNVLERVRDAIDRNDIDSGLAYALADKMAKGEIDRLNKTLEEKFGKRAFTSKEPSGPAFEAAAAKVAEGDRGKLASAWPLFHASQKIAAHEQKQARQEARAQTQTRDQGMTR</sequence>
<dbReference type="NCBIfam" id="TIGR02768">
    <property type="entry name" value="TraA_Ti"/>
    <property type="match status" value="1"/>
</dbReference>
<dbReference type="InterPro" id="IPR027417">
    <property type="entry name" value="P-loop_NTPase"/>
</dbReference>
<dbReference type="Pfam" id="PF17841">
    <property type="entry name" value="Bep_C_terminal"/>
    <property type="match status" value="1"/>
</dbReference>
<dbReference type="Pfam" id="PF13604">
    <property type="entry name" value="AAA_30"/>
    <property type="match status" value="1"/>
</dbReference>
<feature type="domain" description="(+)RNA virus helicase C-terminal" evidence="6">
    <location>
        <begin position="699"/>
        <end position="744"/>
    </location>
</feature>
<protein>
    <recommendedName>
        <fullName evidence="11">Ti-type conjugative transfer relaxase TraA</fullName>
    </recommendedName>
</protein>
<evidence type="ECO:0000259" key="8">
    <source>
        <dbReference type="Pfam" id="PF17841"/>
    </source>
</evidence>
<evidence type="ECO:0000313" key="9">
    <source>
        <dbReference type="EMBL" id="GGA64065.1"/>
    </source>
</evidence>
<evidence type="ECO:0000256" key="4">
    <source>
        <dbReference type="ARBA" id="ARBA00022971"/>
    </source>
</evidence>
<evidence type="ECO:0000256" key="5">
    <source>
        <dbReference type="SAM" id="MobiDB-lite"/>
    </source>
</evidence>
<evidence type="ECO:0000256" key="3">
    <source>
        <dbReference type="ARBA" id="ARBA00022840"/>
    </source>
</evidence>
<dbReference type="SUPFAM" id="SSF52540">
    <property type="entry name" value="P-loop containing nucleoside triphosphate hydrolases"/>
    <property type="match status" value="2"/>
</dbReference>
<evidence type="ECO:0008006" key="11">
    <source>
        <dbReference type="Google" id="ProtNLM"/>
    </source>
</evidence>
<proteinExistence type="inferred from homology"/>